<dbReference type="KEGG" id="mbr:MONBRDRAFT_21891"/>
<dbReference type="InParanoid" id="A9UNX4"/>
<sequence>MVLLVMVVVGVGLLLGGYAATWWRIATDHVPAHVRHVRQVTLQTITAPSIRARSYNISRAPPVQATLSDLIHEVIQQYVRSWWDPLTYQEETVPLCAREALQHAVDSLQLALADFDAVTVTRERLLPFFTIVLKVRKMGKRTLHQSMLSPQTFHDFTRALSQALVLLLTEGAPSLRATLTKTLLTDLVQTLLLYSEREFGAPNYLNQCITAYFHGPSAPRKSYAYSENYARFVKRIQACTNVEELLDMRFHIIYEILQIQQEQHVEALLSDPGAAAEIPPHLQEPHGKSKPKKRSRQRYLNQCILAKSMCERRIIFLGGSYTSEDMAPGRSELGGTLHETADDGLRLSYFMEFLAKKHMTTHMQCWLAMQRLRK</sequence>
<dbReference type="Proteomes" id="UP000001357">
    <property type="component" value="Unassembled WGS sequence"/>
</dbReference>
<dbReference type="GeneID" id="5887632"/>
<feature type="region of interest" description="Disordered" evidence="1">
    <location>
        <begin position="276"/>
        <end position="296"/>
    </location>
</feature>
<feature type="domain" description="PXA" evidence="2">
    <location>
        <begin position="61"/>
        <end position="164"/>
    </location>
</feature>
<dbReference type="EMBL" id="CH991543">
    <property type="protein sequence ID" value="EDQ92775.1"/>
    <property type="molecule type" value="Genomic_DNA"/>
</dbReference>
<dbReference type="AlphaFoldDB" id="A9UNX4"/>
<name>A9UNX4_MONBE</name>
<dbReference type="PANTHER" id="PTHR22775:SF3">
    <property type="entry name" value="SORTING NEXIN-13"/>
    <property type="match status" value="1"/>
</dbReference>
<dbReference type="RefSeq" id="XP_001742537.1">
    <property type="nucleotide sequence ID" value="XM_001742485.1"/>
</dbReference>
<dbReference type="eggNOG" id="KOG2101">
    <property type="taxonomic scope" value="Eukaryota"/>
</dbReference>
<dbReference type="InterPro" id="IPR003114">
    <property type="entry name" value="Phox_assoc"/>
</dbReference>
<dbReference type="PANTHER" id="PTHR22775">
    <property type="entry name" value="SORTING NEXIN"/>
    <property type="match status" value="1"/>
</dbReference>
<gene>
    <name evidence="3" type="ORF">MONBRDRAFT_21891</name>
</gene>
<accession>A9UNX4</accession>
<evidence type="ECO:0000313" key="3">
    <source>
        <dbReference type="EMBL" id="EDQ92775.1"/>
    </source>
</evidence>
<evidence type="ECO:0000313" key="4">
    <source>
        <dbReference type="Proteomes" id="UP000001357"/>
    </source>
</evidence>
<dbReference type="Pfam" id="PF02194">
    <property type="entry name" value="PXA"/>
    <property type="match status" value="1"/>
</dbReference>
<feature type="non-terminal residue" evidence="3">
    <location>
        <position position="374"/>
    </location>
</feature>
<protein>
    <recommendedName>
        <fullName evidence="2">PXA domain-containing protein</fullName>
    </recommendedName>
</protein>
<evidence type="ECO:0000256" key="1">
    <source>
        <dbReference type="SAM" id="MobiDB-lite"/>
    </source>
</evidence>
<evidence type="ECO:0000259" key="2">
    <source>
        <dbReference type="Pfam" id="PF02194"/>
    </source>
</evidence>
<proteinExistence type="predicted"/>
<organism evidence="3 4">
    <name type="scientific">Monosiga brevicollis</name>
    <name type="common">Choanoflagellate</name>
    <dbReference type="NCBI Taxonomy" id="81824"/>
    <lineage>
        <taxon>Eukaryota</taxon>
        <taxon>Choanoflagellata</taxon>
        <taxon>Craspedida</taxon>
        <taxon>Salpingoecidae</taxon>
        <taxon>Monosiga</taxon>
    </lineage>
</organism>
<reference evidence="3 4" key="1">
    <citation type="journal article" date="2008" name="Nature">
        <title>The genome of the choanoflagellate Monosiga brevicollis and the origin of metazoans.</title>
        <authorList>
            <consortium name="JGI Sequencing"/>
            <person name="King N."/>
            <person name="Westbrook M.J."/>
            <person name="Young S.L."/>
            <person name="Kuo A."/>
            <person name="Abedin M."/>
            <person name="Chapman J."/>
            <person name="Fairclough S."/>
            <person name="Hellsten U."/>
            <person name="Isogai Y."/>
            <person name="Letunic I."/>
            <person name="Marr M."/>
            <person name="Pincus D."/>
            <person name="Putnam N."/>
            <person name="Rokas A."/>
            <person name="Wright K.J."/>
            <person name="Zuzow R."/>
            <person name="Dirks W."/>
            <person name="Good M."/>
            <person name="Goodstein D."/>
            <person name="Lemons D."/>
            <person name="Li W."/>
            <person name="Lyons J.B."/>
            <person name="Morris A."/>
            <person name="Nichols S."/>
            <person name="Richter D.J."/>
            <person name="Salamov A."/>
            <person name="Bork P."/>
            <person name="Lim W.A."/>
            <person name="Manning G."/>
            <person name="Miller W.T."/>
            <person name="McGinnis W."/>
            <person name="Shapiro H."/>
            <person name="Tjian R."/>
            <person name="Grigoriev I.V."/>
            <person name="Rokhsar D."/>
        </authorList>
    </citation>
    <scope>NUCLEOTIDE SEQUENCE [LARGE SCALE GENOMIC DNA]</scope>
    <source>
        <strain evidence="4">MX1 / ATCC 50154</strain>
    </source>
</reference>
<keyword evidence="4" id="KW-1185">Reference proteome</keyword>